<accession>A0A2K4ZIC2</accession>
<keyword evidence="3" id="KW-1185">Reference proteome</keyword>
<name>A0A2K4ZIC2_9FIRM</name>
<sequence>MAGRGEVAEGMLKPEKHGSEEEKATKRNHTPLMEECPTGVVVPVILFLL</sequence>
<gene>
    <name evidence="2" type="ORF">AMURIS_02951</name>
</gene>
<feature type="region of interest" description="Disordered" evidence="1">
    <location>
        <begin position="1"/>
        <end position="31"/>
    </location>
</feature>
<evidence type="ECO:0000313" key="2">
    <source>
        <dbReference type="EMBL" id="SOY30228.1"/>
    </source>
</evidence>
<proteinExistence type="predicted"/>
<evidence type="ECO:0000256" key="1">
    <source>
        <dbReference type="SAM" id="MobiDB-lite"/>
    </source>
</evidence>
<reference evidence="2 3" key="1">
    <citation type="submission" date="2018-01" db="EMBL/GenBank/DDBJ databases">
        <authorList>
            <person name="Gaut B.S."/>
            <person name="Morton B.R."/>
            <person name="Clegg M.T."/>
            <person name="Duvall M.R."/>
        </authorList>
    </citation>
    <scope>NUCLEOTIDE SEQUENCE [LARGE SCALE GENOMIC DNA]</scope>
    <source>
        <strain evidence="2">GP69</strain>
    </source>
</reference>
<organism evidence="2 3">
    <name type="scientific">Acetatifactor muris</name>
    <dbReference type="NCBI Taxonomy" id="879566"/>
    <lineage>
        <taxon>Bacteria</taxon>
        <taxon>Bacillati</taxon>
        <taxon>Bacillota</taxon>
        <taxon>Clostridia</taxon>
        <taxon>Lachnospirales</taxon>
        <taxon>Lachnospiraceae</taxon>
        <taxon>Acetatifactor</taxon>
    </lineage>
</organism>
<feature type="compositionally biased region" description="Basic and acidic residues" evidence="1">
    <location>
        <begin position="12"/>
        <end position="25"/>
    </location>
</feature>
<dbReference type="Proteomes" id="UP000236311">
    <property type="component" value="Unassembled WGS sequence"/>
</dbReference>
<dbReference type="EMBL" id="OFSM01000014">
    <property type="protein sequence ID" value="SOY30228.1"/>
    <property type="molecule type" value="Genomic_DNA"/>
</dbReference>
<dbReference type="AlphaFoldDB" id="A0A2K4ZIC2"/>
<protein>
    <submittedName>
        <fullName evidence="2">Uncharacterized protein</fullName>
    </submittedName>
</protein>
<evidence type="ECO:0000313" key="3">
    <source>
        <dbReference type="Proteomes" id="UP000236311"/>
    </source>
</evidence>
<dbReference type="RefSeq" id="WP_172455137.1">
    <property type="nucleotide sequence ID" value="NZ_OFSM01000014.1"/>
</dbReference>